<keyword evidence="6 7" id="KW-0472">Membrane</keyword>
<keyword evidence="10" id="KW-1185">Reference proteome</keyword>
<dbReference type="Gene3D" id="1.10.3720.10">
    <property type="entry name" value="MetI-like"/>
    <property type="match status" value="1"/>
</dbReference>
<feature type="domain" description="ABC transmembrane type-1" evidence="8">
    <location>
        <begin position="129"/>
        <end position="344"/>
    </location>
</feature>
<dbReference type="PROSITE" id="PS50928">
    <property type="entry name" value="ABC_TM1"/>
    <property type="match status" value="1"/>
</dbReference>
<name>A0ABU0IDX0_9HYPH</name>
<evidence type="ECO:0000256" key="4">
    <source>
        <dbReference type="ARBA" id="ARBA00022692"/>
    </source>
</evidence>
<proteinExistence type="inferred from homology"/>
<dbReference type="SUPFAM" id="SSF161098">
    <property type="entry name" value="MetI-like"/>
    <property type="match status" value="1"/>
</dbReference>
<keyword evidence="5 7" id="KW-1133">Transmembrane helix</keyword>
<comment type="caution">
    <text evidence="9">The sequence shown here is derived from an EMBL/GenBank/DDBJ whole genome shotgun (WGS) entry which is preliminary data.</text>
</comment>
<evidence type="ECO:0000313" key="9">
    <source>
        <dbReference type="EMBL" id="MDQ0455409.1"/>
    </source>
</evidence>
<feature type="transmembrane region" description="Helical" evidence="7">
    <location>
        <begin position="278"/>
        <end position="305"/>
    </location>
</feature>
<feature type="transmembrane region" description="Helical" evidence="7">
    <location>
        <begin position="220"/>
        <end position="243"/>
    </location>
</feature>
<evidence type="ECO:0000256" key="5">
    <source>
        <dbReference type="ARBA" id="ARBA00022989"/>
    </source>
</evidence>
<evidence type="ECO:0000256" key="6">
    <source>
        <dbReference type="ARBA" id="ARBA00023136"/>
    </source>
</evidence>
<feature type="transmembrane region" description="Helical" evidence="7">
    <location>
        <begin position="168"/>
        <end position="195"/>
    </location>
</feature>
<accession>A0ABU0IDX0</accession>
<dbReference type="PANTHER" id="PTHR30465">
    <property type="entry name" value="INNER MEMBRANE ABC TRANSPORTER"/>
    <property type="match status" value="1"/>
</dbReference>
<dbReference type="Proteomes" id="UP001235269">
    <property type="component" value="Unassembled WGS sequence"/>
</dbReference>
<evidence type="ECO:0000313" key="10">
    <source>
        <dbReference type="Proteomes" id="UP001235269"/>
    </source>
</evidence>
<evidence type="ECO:0000256" key="1">
    <source>
        <dbReference type="ARBA" id="ARBA00004651"/>
    </source>
</evidence>
<evidence type="ECO:0000256" key="3">
    <source>
        <dbReference type="ARBA" id="ARBA00022475"/>
    </source>
</evidence>
<evidence type="ECO:0000259" key="8">
    <source>
        <dbReference type="PROSITE" id="PS50928"/>
    </source>
</evidence>
<protein>
    <submittedName>
        <fullName evidence="9">Microcin C transport system permease protein</fullName>
    </submittedName>
</protein>
<gene>
    <name evidence="9" type="ORF">QO005_001743</name>
</gene>
<comment type="subcellular location">
    <subcellularLocation>
        <location evidence="1 7">Cell membrane</location>
        <topology evidence="1 7">Multi-pass membrane protein</topology>
    </subcellularLocation>
</comment>
<organism evidence="9 10">
    <name type="scientific">Rhizobium paknamense</name>
    <dbReference type="NCBI Taxonomy" id="1206817"/>
    <lineage>
        <taxon>Bacteria</taxon>
        <taxon>Pseudomonadati</taxon>
        <taxon>Pseudomonadota</taxon>
        <taxon>Alphaproteobacteria</taxon>
        <taxon>Hyphomicrobiales</taxon>
        <taxon>Rhizobiaceae</taxon>
        <taxon>Rhizobium/Agrobacterium group</taxon>
        <taxon>Rhizobium</taxon>
    </lineage>
</organism>
<feature type="transmembrane region" description="Helical" evidence="7">
    <location>
        <begin position="135"/>
        <end position="156"/>
    </location>
</feature>
<keyword evidence="2 7" id="KW-0813">Transport</keyword>
<dbReference type="EMBL" id="JAUSWH010000004">
    <property type="protein sequence ID" value="MDQ0455409.1"/>
    <property type="molecule type" value="Genomic_DNA"/>
</dbReference>
<dbReference type="RefSeq" id="WP_307157593.1">
    <property type="nucleotide sequence ID" value="NZ_JAUSWH010000004.1"/>
</dbReference>
<dbReference type="NCBIfam" id="NF011712">
    <property type="entry name" value="PRK15133.1"/>
    <property type="match status" value="1"/>
</dbReference>
<sequence length="362" mass="40082">MGAYILRRLLLMIPTMVGIMGISFLVIQFAPGGPVEQVVAQLTGQGDSADQRLSGGGDIMQGMGDENGSRYRGSQGLDPELIAKLEKQFGFDKPPLTRFLEMMGNYIRFDFGESFFRNASVTSIILEKMPVSISLGLWVMLLSYVISIPLGIAKAVRDGSRFDVWTSAFVVVGYAVPGFLFGILLIVLFAGGSFYNWFPLRGLTSDNFDSLTLWGKLVDYLWHLTLPLTALLLSAFATTTLLTKNSFIDEIKKQYVVTARAKGLSEHRVLYGHVFRNAMLIVIAGIPGAFISAFFTGSLLIENLFSLDGLGRLGYLSIVNRDYPIVFATLYIFSLLGLVVSLVSDLIYTWIDPRIDFDRRDV</sequence>
<keyword evidence="4 7" id="KW-0812">Transmembrane</keyword>
<dbReference type="Pfam" id="PF00528">
    <property type="entry name" value="BPD_transp_1"/>
    <property type="match status" value="1"/>
</dbReference>
<keyword evidence="3" id="KW-1003">Cell membrane</keyword>
<dbReference type="InterPro" id="IPR035906">
    <property type="entry name" value="MetI-like_sf"/>
</dbReference>
<dbReference type="CDD" id="cd06261">
    <property type="entry name" value="TM_PBP2"/>
    <property type="match status" value="1"/>
</dbReference>
<reference evidence="9 10" key="1">
    <citation type="submission" date="2023-07" db="EMBL/GenBank/DDBJ databases">
        <title>Genomic Encyclopedia of Type Strains, Phase IV (KMG-IV): sequencing the most valuable type-strain genomes for metagenomic binning, comparative biology and taxonomic classification.</title>
        <authorList>
            <person name="Goeker M."/>
        </authorList>
    </citation>
    <scope>NUCLEOTIDE SEQUENCE [LARGE SCALE GENOMIC DNA]</scope>
    <source>
        <strain evidence="9 10">DSM 100301</strain>
    </source>
</reference>
<comment type="similarity">
    <text evidence="7">Belongs to the binding-protein-dependent transport system permease family.</text>
</comment>
<evidence type="ECO:0000256" key="2">
    <source>
        <dbReference type="ARBA" id="ARBA00022448"/>
    </source>
</evidence>
<dbReference type="InterPro" id="IPR000515">
    <property type="entry name" value="MetI-like"/>
</dbReference>
<feature type="transmembrane region" description="Helical" evidence="7">
    <location>
        <begin position="9"/>
        <end position="30"/>
    </location>
</feature>
<feature type="transmembrane region" description="Helical" evidence="7">
    <location>
        <begin position="325"/>
        <end position="351"/>
    </location>
</feature>
<evidence type="ECO:0000256" key="7">
    <source>
        <dbReference type="RuleBase" id="RU363032"/>
    </source>
</evidence>
<dbReference type="PANTHER" id="PTHR30465:SF66">
    <property type="entry name" value="INNER MEMBRANE ABC TRANSPORTER PERMEASE PROTEIN YEJB"/>
    <property type="match status" value="1"/>
</dbReference>